<protein>
    <recommendedName>
        <fullName evidence="3">CHAT domain-containing protein</fullName>
    </recommendedName>
</protein>
<dbReference type="EMBL" id="QMQX01000229">
    <property type="protein sequence ID" value="RLE49006.1"/>
    <property type="molecule type" value="Genomic_DNA"/>
</dbReference>
<evidence type="ECO:0000313" key="2">
    <source>
        <dbReference type="Proteomes" id="UP000272051"/>
    </source>
</evidence>
<name>A0A497EPE1_9CREN</name>
<comment type="caution">
    <text evidence="1">The sequence shown here is derived from an EMBL/GenBank/DDBJ whole genome shotgun (WGS) entry which is preliminary data.</text>
</comment>
<evidence type="ECO:0008006" key="3">
    <source>
        <dbReference type="Google" id="ProtNLM"/>
    </source>
</evidence>
<dbReference type="Proteomes" id="UP000272051">
    <property type="component" value="Unassembled WGS sequence"/>
</dbReference>
<accession>A0A497EPE1</accession>
<dbReference type="AlphaFoldDB" id="A0A497EPE1"/>
<reference evidence="1 2" key="1">
    <citation type="submission" date="2018-06" db="EMBL/GenBank/DDBJ databases">
        <title>Extensive metabolic versatility and redundancy in microbially diverse, dynamic hydrothermal sediments.</title>
        <authorList>
            <person name="Dombrowski N."/>
            <person name="Teske A."/>
            <person name="Baker B.J."/>
        </authorList>
    </citation>
    <scope>NUCLEOTIDE SEQUENCE [LARGE SCALE GENOMIC DNA]</scope>
    <source>
        <strain evidence="1">B34_G17</strain>
    </source>
</reference>
<evidence type="ECO:0000313" key="1">
    <source>
        <dbReference type="EMBL" id="RLE49006.1"/>
    </source>
</evidence>
<gene>
    <name evidence="1" type="ORF">DRJ33_08590</name>
</gene>
<proteinExistence type="predicted"/>
<sequence length="262" mass="29398">MALSRLSKALIATVIVGILILLIVQPAPTPKRPEQQEKLTEPGKPKLKKPKFKAVIVDTLCITDPNQTAIDTIKVYLENSGYDVDVYVGSEVTVEFFRNLPSMGYKLVILRCHSFEYDGKVIIITGEVFDKRKHVMEVLSESLYQVSPLNAPEEDMRFFGITAKFIRNAKGYFPDSIIILSGCEGAASVDMAQAFIDYKMAYAFVGWGGPVTAEHTDNAITRLVYHLCIEGMPILKAFRETVNEVGIDPHYKTELRCIYRLL</sequence>
<organism evidence="1 2">
    <name type="scientific">Thermoproteota archaeon</name>
    <dbReference type="NCBI Taxonomy" id="2056631"/>
    <lineage>
        <taxon>Archaea</taxon>
        <taxon>Thermoproteota</taxon>
    </lineage>
</organism>